<organism evidence="2 3">
    <name type="scientific">Madurella fahalii</name>
    <dbReference type="NCBI Taxonomy" id="1157608"/>
    <lineage>
        <taxon>Eukaryota</taxon>
        <taxon>Fungi</taxon>
        <taxon>Dikarya</taxon>
        <taxon>Ascomycota</taxon>
        <taxon>Pezizomycotina</taxon>
        <taxon>Sordariomycetes</taxon>
        <taxon>Sordariomycetidae</taxon>
        <taxon>Sordariales</taxon>
        <taxon>Sordariales incertae sedis</taxon>
        <taxon>Madurella</taxon>
    </lineage>
</organism>
<evidence type="ECO:0000256" key="1">
    <source>
        <dbReference type="SAM" id="SignalP"/>
    </source>
</evidence>
<gene>
    <name evidence="2" type="ORF">MFIFM68171_05858</name>
</gene>
<reference evidence="2 3" key="1">
    <citation type="submission" date="2024-09" db="EMBL/GenBank/DDBJ databases">
        <title>Itraconazole resistance in Madurella fahalii resulting from another homologue of gene encoding cytochrome P450 14-alpha sterol demethylase (CYP51).</title>
        <authorList>
            <person name="Yoshioka I."/>
            <person name="Fahal A.H."/>
            <person name="Kaneko S."/>
            <person name="Yaguchi T."/>
        </authorList>
    </citation>
    <scope>NUCLEOTIDE SEQUENCE [LARGE SCALE GENOMIC DNA]</scope>
    <source>
        <strain evidence="2 3">IFM 68171</strain>
    </source>
</reference>
<name>A0ABQ0GCZ8_9PEZI</name>
<accession>A0ABQ0GCZ8</accession>
<feature type="chain" id="PRO_5047517257" evidence="1">
    <location>
        <begin position="20"/>
        <end position="242"/>
    </location>
</feature>
<protein>
    <submittedName>
        <fullName evidence="2">Uncharacterized protein</fullName>
    </submittedName>
</protein>
<keyword evidence="3" id="KW-1185">Reference proteome</keyword>
<dbReference type="RefSeq" id="XP_070917379.1">
    <property type="nucleotide sequence ID" value="XM_071061278.1"/>
</dbReference>
<evidence type="ECO:0000313" key="3">
    <source>
        <dbReference type="Proteomes" id="UP001628179"/>
    </source>
</evidence>
<dbReference type="EMBL" id="BAAFSV010000003">
    <property type="protein sequence ID" value="GAB1315648.1"/>
    <property type="molecule type" value="Genomic_DNA"/>
</dbReference>
<dbReference type="Proteomes" id="UP001628179">
    <property type="component" value="Unassembled WGS sequence"/>
</dbReference>
<keyword evidence="1" id="KW-0732">Signal</keyword>
<proteinExistence type="predicted"/>
<dbReference type="GeneID" id="98176601"/>
<comment type="caution">
    <text evidence="2">The sequence shown here is derived from an EMBL/GenBank/DDBJ whole genome shotgun (WGS) entry which is preliminary data.</text>
</comment>
<sequence length="242" mass="24776">MTLFHLLALGSALIFQAVANPVGLSPGRHHHQQQQEEAAHSCATVRCAAGTRCIIVSGTPTCVPVPHPERRDASEEEVEAAACGPNVCASGQVCCNASCGICAMPGEACTEQACLGPQCGPDVDFFCPLGQVCCNESCGKCAPPGTPCTMEGCLPPPPDPDPGLGPTCGNTTCAAGETCCNPSCGICTKPDQGCGGVVCEDPPPVPGPGRWCGEELCLGLERCCQSESWGLHCVGPFEVCFP</sequence>
<feature type="signal peptide" evidence="1">
    <location>
        <begin position="1"/>
        <end position="19"/>
    </location>
</feature>
<evidence type="ECO:0000313" key="2">
    <source>
        <dbReference type="EMBL" id="GAB1315648.1"/>
    </source>
</evidence>